<dbReference type="AlphaFoldDB" id="A0AAV4RLT5"/>
<dbReference type="EMBL" id="BPLR01008061">
    <property type="protein sequence ID" value="GIY21856.1"/>
    <property type="molecule type" value="Genomic_DNA"/>
</dbReference>
<comment type="caution">
    <text evidence="1">The sequence shown here is derived from an EMBL/GenBank/DDBJ whole genome shotgun (WGS) entry which is preliminary data.</text>
</comment>
<evidence type="ECO:0000313" key="2">
    <source>
        <dbReference type="Proteomes" id="UP001054945"/>
    </source>
</evidence>
<name>A0AAV4RLT5_CAEEX</name>
<evidence type="ECO:0000313" key="1">
    <source>
        <dbReference type="EMBL" id="GIY21856.1"/>
    </source>
</evidence>
<accession>A0AAV4RLT5</accession>
<gene>
    <name evidence="1" type="ORF">CEXT_686491</name>
</gene>
<sequence length="122" mass="13891">MDCAMGDIISKSPILQTSTIYEFEQKFSSKILTKHNPFFLLNRLRDINIKIISSSNPLAGQTIYSLVLQNIEPCGQRFDKFFITPVPPLFEPTLRSLMKTKKQQTVAAVMEFHPVIIFVDGI</sequence>
<protein>
    <submittedName>
        <fullName evidence="1">Uncharacterized protein</fullName>
    </submittedName>
</protein>
<dbReference type="Proteomes" id="UP001054945">
    <property type="component" value="Unassembled WGS sequence"/>
</dbReference>
<organism evidence="1 2">
    <name type="scientific">Caerostris extrusa</name>
    <name type="common">Bark spider</name>
    <name type="synonym">Caerostris bankana</name>
    <dbReference type="NCBI Taxonomy" id="172846"/>
    <lineage>
        <taxon>Eukaryota</taxon>
        <taxon>Metazoa</taxon>
        <taxon>Ecdysozoa</taxon>
        <taxon>Arthropoda</taxon>
        <taxon>Chelicerata</taxon>
        <taxon>Arachnida</taxon>
        <taxon>Araneae</taxon>
        <taxon>Araneomorphae</taxon>
        <taxon>Entelegynae</taxon>
        <taxon>Araneoidea</taxon>
        <taxon>Araneidae</taxon>
        <taxon>Caerostris</taxon>
    </lineage>
</organism>
<keyword evidence="2" id="KW-1185">Reference proteome</keyword>
<proteinExistence type="predicted"/>
<reference evidence="1 2" key="1">
    <citation type="submission" date="2021-06" db="EMBL/GenBank/DDBJ databases">
        <title>Caerostris extrusa draft genome.</title>
        <authorList>
            <person name="Kono N."/>
            <person name="Arakawa K."/>
        </authorList>
    </citation>
    <scope>NUCLEOTIDE SEQUENCE [LARGE SCALE GENOMIC DNA]</scope>
</reference>